<comment type="caution">
    <text evidence="1">The sequence shown here is derived from an EMBL/GenBank/DDBJ whole genome shotgun (WGS) entry which is preliminary data.</text>
</comment>
<gene>
    <name evidence="1" type="ORF">V6256_15485</name>
</gene>
<reference evidence="1 2" key="1">
    <citation type="submission" date="2024-02" db="EMBL/GenBank/DDBJ databases">
        <title>Bacteria isolated from the canopy kelp, Nereocystis luetkeana.</title>
        <authorList>
            <person name="Pfister C.A."/>
            <person name="Younker I.T."/>
            <person name="Light S.H."/>
        </authorList>
    </citation>
    <scope>NUCLEOTIDE SEQUENCE [LARGE SCALE GENOMIC DNA]</scope>
    <source>
        <strain evidence="1 2">TI.1.05</strain>
    </source>
</reference>
<organism evidence="1 2">
    <name type="scientific">Psychromonas aquatilis</name>
    <dbReference type="NCBI Taxonomy" id="2005072"/>
    <lineage>
        <taxon>Bacteria</taxon>
        <taxon>Pseudomonadati</taxon>
        <taxon>Pseudomonadota</taxon>
        <taxon>Gammaproteobacteria</taxon>
        <taxon>Alteromonadales</taxon>
        <taxon>Psychromonadaceae</taxon>
        <taxon>Psychromonas</taxon>
    </lineage>
</organism>
<protein>
    <submittedName>
        <fullName evidence="1">Uncharacterized protein</fullName>
    </submittedName>
</protein>
<evidence type="ECO:0000313" key="1">
    <source>
        <dbReference type="EMBL" id="MEL0630979.1"/>
    </source>
</evidence>
<sequence length="61" mass="7258">MSDYRHEEVTVGDRIRLLGIEFNTKRRNRLKAIITEINQKYMKLSVLQSYGNCPKYIQPKT</sequence>
<name>A0ABU9GUI5_9GAMM</name>
<dbReference type="EMBL" id="JBAKAZ010000253">
    <property type="protein sequence ID" value="MEL0630979.1"/>
    <property type="molecule type" value="Genomic_DNA"/>
</dbReference>
<proteinExistence type="predicted"/>
<keyword evidence="2" id="KW-1185">Reference proteome</keyword>
<feature type="non-terminal residue" evidence="1">
    <location>
        <position position="61"/>
    </location>
</feature>
<dbReference type="Proteomes" id="UP001369082">
    <property type="component" value="Unassembled WGS sequence"/>
</dbReference>
<accession>A0ABU9GUI5</accession>
<evidence type="ECO:0000313" key="2">
    <source>
        <dbReference type="Proteomes" id="UP001369082"/>
    </source>
</evidence>